<dbReference type="InterPro" id="IPR022085">
    <property type="entry name" value="OpdG"/>
</dbReference>
<dbReference type="EMBL" id="MKZY01000004">
    <property type="protein sequence ID" value="OOO09710.1"/>
    <property type="molecule type" value="Genomic_DNA"/>
</dbReference>
<dbReference type="PANTHER" id="PTHR47338:SF20">
    <property type="entry name" value="ZN(II)2CYS6 TRANSCRIPTION FACTOR (EUROFUNG)"/>
    <property type="match status" value="1"/>
</dbReference>
<dbReference type="PANTHER" id="PTHR47338">
    <property type="entry name" value="ZN(II)2CYS6 TRANSCRIPTION FACTOR (EUROFUNG)-RELATED"/>
    <property type="match status" value="1"/>
</dbReference>
<keyword evidence="5" id="KW-0804">Transcription</keyword>
<dbReference type="GO" id="GO:0005634">
    <property type="term" value="C:nucleus"/>
    <property type="evidence" value="ECO:0007669"/>
    <property type="project" value="UniProtKB-SubCell"/>
</dbReference>
<dbReference type="InterPro" id="IPR007219">
    <property type="entry name" value="XnlR_reg_dom"/>
</dbReference>
<dbReference type="InterPro" id="IPR036864">
    <property type="entry name" value="Zn2-C6_fun-type_DNA-bd_sf"/>
</dbReference>
<name>A0A1S9DL04_ASPOZ</name>
<evidence type="ECO:0000256" key="1">
    <source>
        <dbReference type="ARBA" id="ARBA00004123"/>
    </source>
</evidence>
<dbReference type="OrthoDB" id="3862662at2759"/>
<dbReference type="SMART" id="SM00066">
    <property type="entry name" value="GAL4"/>
    <property type="match status" value="1"/>
</dbReference>
<feature type="domain" description="Zn(2)-C6 fungal-type" evidence="7">
    <location>
        <begin position="307"/>
        <end position="337"/>
    </location>
</feature>
<comment type="caution">
    <text evidence="8">The sequence shown here is derived from an EMBL/GenBank/DDBJ whole genome shotgun (WGS) entry which is preliminary data.</text>
</comment>
<dbReference type="PROSITE" id="PS00463">
    <property type="entry name" value="ZN2_CY6_FUNGAL_1"/>
    <property type="match status" value="1"/>
</dbReference>
<accession>A0A1S9DL04</accession>
<dbReference type="SUPFAM" id="SSF57701">
    <property type="entry name" value="Zn2/Cys6 DNA-binding domain"/>
    <property type="match status" value="1"/>
</dbReference>
<dbReference type="Pfam" id="PF04082">
    <property type="entry name" value="Fungal_trans"/>
    <property type="match status" value="1"/>
</dbReference>
<keyword evidence="3" id="KW-0805">Transcription regulation</keyword>
<evidence type="ECO:0000256" key="6">
    <source>
        <dbReference type="ARBA" id="ARBA00023242"/>
    </source>
</evidence>
<protein>
    <recommendedName>
        <fullName evidence="7">Zn(2)-C6 fungal-type domain-containing protein</fullName>
    </recommendedName>
</protein>
<evidence type="ECO:0000256" key="3">
    <source>
        <dbReference type="ARBA" id="ARBA00023015"/>
    </source>
</evidence>
<sequence length="775" mass="87410">MDPETSQALATRISRILQSVIEISDKSLPRLAARQLDSVYADYATRSQPVTFLQFIQHIWDAFMRVAGQLDRNGDGHRKLARIIRWLEKLPNRPFPDDYDESDEILYGYDLGTTGLWDAFTRAEPPIPLSFEGLSSTDAEFQRCLNVHTFTALLTKSYLIPLPRQAILAIGQATEGATVQKEDGGPEFVSNDPLDIEQLDMKVAVAAIWVQHAGHVLWRHNPRYTIGEGGPLWKEFYERLSKEDPNYLSLYRERWGVWVLQFGEISENSDVAEETRDIAGEVRVPVFVAAQFLSTTKSTSASVAENACAACREQKRGCDKMLPSCGRCTRQNRSCNYLWHSASDVSPSEGLTFLLRLESDNPKAPSLDIDLLYVNMLHQAQEEHSSTFTRVMEEYLSYYQSWLPVVMERPFRKSLERLGHQPRAETALLALAILLVVQGGLPDRATNPSHRSYILCKELYALLQLRRAPSLQLVQSGLLIALYETGISSSGAASLTIASCARLGYSMKLNIDNGNAYEDYLSWEAAEERRRVWTGIYLLDRVIYQVVTEFKAPHVSEDLADHFRLPVDDACLRTDKSEATQAPSHQPMSVPIDVPLCYYAREIQAVRLLGEVQLLQRHVDVNSLPEKFQSLDHRLMQFAERLFEQTPQGWATLCGANAITLTAALTLHRIRIDCAVKFQTLGTSDDAKASLLALTSFINMVRDICNKFNMLSAPEKIPSAPLPAVMCTGEAVLAGIKMKELLGGQFQLDYEPFRLTLLYARKTWKLADQYLQQME</sequence>
<dbReference type="InterPro" id="IPR001138">
    <property type="entry name" value="Zn2Cys6_DnaBD"/>
</dbReference>
<reference evidence="8 9" key="1">
    <citation type="submission" date="2016-10" db="EMBL/GenBank/DDBJ databases">
        <title>Genome sequencing of Aspergillus oryzae BCC7051.</title>
        <authorList>
            <person name="Thammarongtham C."/>
            <person name="Vorapreeda T."/>
            <person name="Nookaew I."/>
            <person name="Srisuk T."/>
            <person name="Land M."/>
            <person name="Jeennor S."/>
            <person name="Laoteng K."/>
        </authorList>
    </citation>
    <scope>NUCLEOTIDE SEQUENCE [LARGE SCALE GENOMIC DNA]</scope>
    <source>
        <strain evidence="8 9">BCC7051</strain>
    </source>
</reference>
<keyword evidence="4" id="KW-0238">DNA-binding</keyword>
<dbReference type="AlphaFoldDB" id="A0A1S9DL04"/>
<dbReference type="GO" id="GO:0006351">
    <property type="term" value="P:DNA-templated transcription"/>
    <property type="evidence" value="ECO:0007669"/>
    <property type="project" value="InterPro"/>
</dbReference>
<evidence type="ECO:0000313" key="9">
    <source>
        <dbReference type="Proteomes" id="UP000190312"/>
    </source>
</evidence>
<dbReference type="CDD" id="cd12148">
    <property type="entry name" value="fungal_TF_MHR"/>
    <property type="match status" value="1"/>
</dbReference>
<dbReference type="Proteomes" id="UP000190312">
    <property type="component" value="Unassembled WGS sequence"/>
</dbReference>
<keyword evidence="2" id="KW-0479">Metal-binding</keyword>
<comment type="subcellular location">
    <subcellularLocation>
        <location evidence="1">Nucleus</location>
    </subcellularLocation>
</comment>
<dbReference type="InterPro" id="IPR050815">
    <property type="entry name" value="TF_fung"/>
</dbReference>
<dbReference type="PROSITE" id="PS50048">
    <property type="entry name" value="ZN2_CY6_FUNGAL_2"/>
    <property type="match status" value="1"/>
</dbReference>
<organism evidence="8 9">
    <name type="scientific">Aspergillus oryzae</name>
    <name type="common">Yellow koji mold</name>
    <dbReference type="NCBI Taxonomy" id="5062"/>
    <lineage>
        <taxon>Eukaryota</taxon>
        <taxon>Fungi</taxon>
        <taxon>Dikarya</taxon>
        <taxon>Ascomycota</taxon>
        <taxon>Pezizomycotina</taxon>
        <taxon>Eurotiomycetes</taxon>
        <taxon>Eurotiomycetidae</taxon>
        <taxon>Eurotiales</taxon>
        <taxon>Aspergillaceae</taxon>
        <taxon>Aspergillus</taxon>
        <taxon>Aspergillus subgen. Circumdati</taxon>
    </lineage>
</organism>
<proteinExistence type="predicted"/>
<dbReference type="Gene3D" id="4.10.240.10">
    <property type="entry name" value="Zn(2)-C6 fungal-type DNA-binding domain"/>
    <property type="match status" value="1"/>
</dbReference>
<evidence type="ECO:0000256" key="2">
    <source>
        <dbReference type="ARBA" id="ARBA00022723"/>
    </source>
</evidence>
<evidence type="ECO:0000259" key="7">
    <source>
        <dbReference type="PROSITE" id="PS50048"/>
    </source>
</evidence>
<dbReference type="VEuPathDB" id="FungiDB:AO090003001369"/>
<dbReference type="Pfam" id="PF12311">
    <property type="entry name" value="DUF3632"/>
    <property type="match status" value="1"/>
</dbReference>
<dbReference type="CDD" id="cd00067">
    <property type="entry name" value="GAL4"/>
    <property type="match status" value="1"/>
</dbReference>
<dbReference type="GO" id="GO:0000981">
    <property type="term" value="F:DNA-binding transcription factor activity, RNA polymerase II-specific"/>
    <property type="evidence" value="ECO:0007669"/>
    <property type="project" value="InterPro"/>
</dbReference>
<evidence type="ECO:0000256" key="5">
    <source>
        <dbReference type="ARBA" id="ARBA00023163"/>
    </source>
</evidence>
<dbReference type="GO" id="GO:0003677">
    <property type="term" value="F:DNA binding"/>
    <property type="evidence" value="ECO:0007669"/>
    <property type="project" value="UniProtKB-KW"/>
</dbReference>
<dbReference type="Pfam" id="PF00172">
    <property type="entry name" value="Zn_clus"/>
    <property type="match status" value="1"/>
</dbReference>
<evidence type="ECO:0000256" key="4">
    <source>
        <dbReference type="ARBA" id="ARBA00023125"/>
    </source>
</evidence>
<gene>
    <name evidence="8" type="ORF">OAory_01055180</name>
</gene>
<evidence type="ECO:0000313" key="8">
    <source>
        <dbReference type="EMBL" id="OOO09710.1"/>
    </source>
</evidence>
<dbReference type="GO" id="GO:0008270">
    <property type="term" value="F:zinc ion binding"/>
    <property type="evidence" value="ECO:0007669"/>
    <property type="project" value="InterPro"/>
</dbReference>
<dbReference type="GO" id="GO:0009893">
    <property type="term" value="P:positive regulation of metabolic process"/>
    <property type="evidence" value="ECO:0007669"/>
    <property type="project" value="UniProtKB-ARBA"/>
</dbReference>
<keyword evidence="6" id="KW-0539">Nucleus</keyword>